<dbReference type="KEGG" id="vg:77944084"/>
<evidence type="ECO:0000313" key="2">
    <source>
        <dbReference type="Proteomes" id="UP000827517"/>
    </source>
</evidence>
<dbReference type="RefSeq" id="YP_010667958.1">
    <property type="nucleotide sequence ID" value="NC_070952.1"/>
</dbReference>
<keyword evidence="2" id="KW-1185">Reference proteome</keyword>
<organism evidence="1 2">
    <name type="scientific">Erwinia phage AH04</name>
    <dbReference type="NCBI Taxonomy" id="2869569"/>
    <lineage>
        <taxon>Viruses</taxon>
        <taxon>Duplodnaviria</taxon>
        <taxon>Heunggongvirae</taxon>
        <taxon>Uroviricota</taxon>
        <taxon>Caudoviricetes</taxon>
        <taxon>Chimalliviridae</taxon>
        <taxon>Meadowvirus</taxon>
        <taxon>Meadowvirus AH04</taxon>
    </lineage>
</organism>
<accession>A0AAE8BQ63</accession>
<dbReference type="EMBL" id="MZ501267">
    <property type="protein sequence ID" value="QZA70679.1"/>
    <property type="molecule type" value="Genomic_DNA"/>
</dbReference>
<proteinExistence type="predicted"/>
<name>A0AAE8BQ63_9CAUD</name>
<protein>
    <submittedName>
        <fullName evidence="1">Uncharacterized protein</fullName>
    </submittedName>
</protein>
<sequence>MKVTVTLTAPEHHKTSHMPTALRQMYYQSGYDELCSLIDMTGYPHNGGSHSCAISGERADVVGWLDLFLEAFPDTKPEIDIIKRTIRREFVNSPLTHHLRIDLSDFTRQHVYKGQFISRKWFWHEEYEPDYVEE</sequence>
<gene>
    <name evidence="1" type="primary">204</name>
    <name evidence="1" type="ORF">AH04_204</name>
</gene>
<dbReference type="Proteomes" id="UP000827517">
    <property type="component" value="Segment"/>
</dbReference>
<dbReference type="GeneID" id="77944084"/>
<reference evidence="1" key="1">
    <citation type="submission" date="2021-07" db="EMBL/GenBank/DDBJ databases">
        <authorList>
            <person name="Roth S.J."/>
            <person name="Krukonis G.P."/>
            <person name="Delesalle V.A."/>
        </authorList>
    </citation>
    <scope>NUCLEOTIDE SEQUENCE</scope>
</reference>
<evidence type="ECO:0000313" key="1">
    <source>
        <dbReference type="EMBL" id="QZA70679.1"/>
    </source>
</evidence>